<name>A0A7J7L4Q9_9MAGN</name>
<protein>
    <submittedName>
        <fullName evidence="2">Uncharacterized protein</fullName>
    </submittedName>
</protein>
<evidence type="ECO:0000313" key="3">
    <source>
        <dbReference type="Proteomes" id="UP000541444"/>
    </source>
</evidence>
<proteinExistence type="predicted"/>
<feature type="transmembrane region" description="Helical" evidence="1">
    <location>
        <begin position="12"/>
        <end position="34"/>
    </location>
</feature>
<keyword evidence="3" id="KW-1185">Reference proteome</keyword>
<evidence type="ECO:0000313" key="2">
    <source>
        <dbReference type="EMBL" id="KAF6137562.1"/>
    </source>
</evidence>
<sequence>MFAALPEEEKGVLRATSLAPLLLIDPIAMMSTLVVKIFDRHLGDMKFQFEETIIHVYLILGIHVFPIANEFLFVDPEHMMNFIMRRFPKKKNTYGLKDFDDALVQAKLERYQEDVLRLNLLKIILSFLLPNKGRNVWVKYVDLVDDLQ</sequence>
<evidence type="ECO:0000256" key="1">
    <source>
        <dbReference type="SAM" id="Phobius"/>
    </source>
</evidence>
<dbReference type="AlphaFoldDB" id="A0A7J7L4Q9"/>
<gene>
    <name evidence="2" type="ORF">GIB67_031841</name>
</gene>
<feature type="transmembrane region" description="Helical" evidence="1">
    <location>
        <begin position="54"/>
        <end position="74"/>
    </location>
</feature>
<keyword evidence="1" id="KW-0472">Membrane</keyword>
<accession>A0A7J7L4Q9</accession>
<organism evidence="2 3">
    <name type="scientific">Kingdonia uniflora</name>
    <dbReference type="NCBI Taxonomy" id="39325"/>
    <lineage>
        <taxon>Eukaryota</taxon>
        <taxon>Viridiplantae</taxon>
        <taxon>Streptophyta</taxon>
        <taxon>Embryophyta</taxon>
        <taxon>Tracheophyta</taxon>
        <taxon>Spermatophyta</taxon>
        <taxon>Magnoliopsida</taxon>
        <taxon>Ranunculales</taxon>
        <taxon>Circaeasteraceae</taxon>
        <taxon>Kingdonia</taxon>
    </lineage>
</organism>
<dbReference type="Proteomes" id="UP000541444">
    <property type="component" value="Unassembled WGS sequence"/>
</dbReference>
<dbReference type="OrthoDB" id="1930729at2759"/>
<keyword evidence="1" id="KW-1133">Transmembrane helix</keyword>
<dbReference type="EMBL" id="JACGCM010002647">
    <property type="protein sequence ID" value="KAF6137562.1"/>
    <property type="molecule type" value="Genomic_DNA"/>
</dbReference>
<reference evidence="2 3" key="1">
    <citation type="journal article" date="2020" name="IScience">
        <title>Genome Sequencing of the Endangered Kingdonia uniflora (Circaeasteraceae, Ranunculales) Reveals Potential Mechanisms of Evolutionary Specialization.</title>
        <authorList>
            <person name="Sun Y."/>
            <person name="Deng T."/>
            <person name="Zhang A."/>
            <person name="Moore M.J."/>
            <person name="Landis J.B."/>
            <person name="Lin N."/>
            <person name="Zhang H."/>
            <person name="Zhang X."/>
            <person name="Huang J."/>
            <person name="Zhang X."/>
            <person name="Sun H."/>
            <person name="Wang H."/>
        </authorList>
    </citation>
    <scope>NUCLEOTIDE SEQUENCE [LARGE SCALE GENOMIC DNA]</scope>
    <source>
        <strain evidence="2">TB1705</strain>
        <tissue evidence="2">Leaf</tissue>
    </source>
</reference>
<keyword evidence="1" id="KW-0812">Transmembrane</keyword>
<comment type="caution">
    <text evidence="2">The sequence shown here is derived from an EMBL/GenBank/DDBJ whole genome shotgun (WGS) entry which is preliminary data.</text>
</comment>